<dbReference type="Proteomes" id="UP001501004">
    <property type="component" value="Unassembled WGS sequence"/>
</dbReference>
<dbReference type="RefSeq" id="WP_344754871.1">
    <property type="nucleotide sequence ID" value="NZ_BAABAE010000003.1"/>
</dbReference>
<gene>
    <name evidence="3" type="ORF">GCM10022239_12640</name>
</gene>
<keyword evidence="4" id="KW-1185">Reference proteome</keyword>
<evidence type="ECO:0000256" key="1">
    <source>
        <dbReference type="SAM" id="MobiDB-lite"/>
    </source>
</evidence>
<proteinExistence type="predicted"/>
<sequence>MGGELVSAAWTVGITLVVIFVLAVGAGFWLLARRTARQGRVGQGRSGQRRAGRREDALGALQQKANILLVRADDAVKNAEDELGFAIAQFGDVTSQEFERVLVTARSDLREAFGLQQKLDDAHPDTETQRREWSARIVHLCESTQDALDAQEKAFAARRELEKNAPADLAAVGRAIEALDARMAASTATLATLRSDYSASAIASVADNLDRAAQEREKATSAADRAQEALDGRDGEAVADARPATDLIREAGEGAYRAGRFLDAIDALRDELGKASDAVTSLRGSTQKNLAEARALRDAPPDADSSAAVGRAIGTVERALAAHALLTDPLATLEVLRAANAELDSSMAGARNQQRRLDGARTALVGALVGARSQLTATRNFITTRRGGVGAEARTRLAEAERLLAVAEAESDPVAALDTARSSATYSRDADALARFDLLGR</sequence>
<feature type="transmembrane region" description="Helical" evidence="2">
    <location>
        <begin position="6"/>
        <end position="31"/>
    </location>
</feature>
<evidence type="ECO:0000313" key="3">
    <source>
        <dbReference type="EMBL" id="GAA3738520.1"/>
    </source>
</evidence>
<accession>A0ABP7FG14</accession>
<name>A0ABP7FG14_9MICO</name>
<comment type="caution">
    <text evidence="3">The sequence shown here is derived from an EMBL/GenBank/DDBJ whole genome shotgun (WGS) entry which is preliminary data.</text>
</comment>
<evidence type="ECO:0008006" key="5">
    <source>
        <dbReference type="Google" id="ProtNLM"/>
    </source>
</evidence>
<feature type="region of interest" description="Disordered" evidence="1">
    <location>
        <begin position="213"/>
        <end position="236"/>
    </location>
</feature>
<dbReference type="EMBL" id="BAABAE010000003">
    <property type="protein sequence ID" value="GAA3738520.1"/>
    <property type="molecule type" value="Genomic_DNA"/>
</dbReference>
<reference evidence="4" key="1">
    <citation type="journal article" date="2019" name="Int. J. Syst. Evol. Microbiol.">
        <title>The Global Catalogue of Microorganisms (GCM) 10K type strain sequencing project: providing services to taxonomists for standard genome sequencing and annotation.</title>
        <authorList>
            <consortium name="The Broad Institute Genomics Platform"/>
            <consortium name="The Broad Institute Genome Sequencing Center for Infectious Disease"/>
            <person name="Wu L."/>
            <person name="Ma J."/>
        </authorList>
    </citation>
    <scope>NUCLEOTIDE SEQUENCE [LARGE SCALE GENOMIC DNA]</scope>
    <source>
        <strain evidence="4">JCM 16949</strain>
    </source>
</reference>
<organism evidence="3 4">
    <name type="scientific">Leifsonella bigeumensis</name>
    <dbReference type="NCBI Taxonomy" id="433643"/>
    <lineage>
        <taxon>Bacteria</taxon>
        <taxon>Bacillati</taxon>
        <taxon>Actinomycetota</taxon>
        <taxon>Actinomycetes</taxon>
        <taxon>Micrococcales</taxon>
        <taxon>Microbacteriaceae</taxon>
        <taxon>Leifsonella</taxon>
    </lineage>
</organism>
<protein>
    <recommendedName>
        <fullName evidence="5">TPM domain-containing protein</fullName>
    </recommendedName>
</protein>
<keyword evidence="2" id="KW-1133">Transmembrane helix</keyword>
<evidence type="ECO:0000256" key="2">
    <source>
        <dbReference type="SAM" id="Phobius"/>
    </source>
</evidence>
<evidence type="ECO:0000313" key="4">
    <source>
        <dbReference type="Proteomes" id="UP001501004"/>
    </source>
</evidence>
<keyword evidence="2" id="KW-0812">Transmembrane</keyword>
<keyword evidence="2" id="KW-0472">Membrane</keyword>